<dbReference type="PANTHER" id="PTHR42921">
    <property type="entry name" value="ACETOACETYL-COA SYNTHETASE"/>
    <property type="match status" value="1"/>
</dbReference>
<dbReference type="InterPro" id="IPR025110">
    <property type="entry name" value="AMP-bd_C"/>
</dbReference>
<dbReference type="PANTHER" id="PTHR42921:SF1">
    <property type="entry name" value="ACETOACETYL-COA SYNTHETASE"/>
    <property type="match status" value="1"/>
</dbReference>
<proteinExistence type="inferred from homology"/>
<dbReference type="InterPro" id="IPR042099">
    <property type="entry name" value="ANL_N_sf"/>
</dbReference>
<feature type="domain" description="AMP-binding enzyme C-terminal" evidence="4">
    <location>
        <begin position="594"/>
        <end position="664"/>
    </location>
</feature>
<dbReference type="Pfam" id="PF16177">
    <property type="entry name" value="ACAS_N"/>
    <property type="match status" value="1"/>
</dbReference>
<keyword evidence="7" id="KW-1185">Reference proteome</keyword>
<organism evidence="6 7">
    <name type="scientific">Paractinoplanes aksuensis</name>
    <dbReference type="NCBI Taxonomy" id="2939490"/>
    <lineage>
        <taxon>Bacteria</taxon>
        <taxon>Bacillati</taxon>
        <taxon>Actinomycetota</taxon>
        <taxon>Actinomycetes</taxon>
        <taxon>Micromonosporales</taxon>
        <taxon>Micromonosporaceae</taxon>
        <taxon>Paractinoplanes</taxon>
    </lineage>
</organism>
<evidence type="ECO:0000256" key="1">
    <source>
        <dbReference type="ARBA" id="ARBA00006432"/>
    </source>
</evidence>
<feature type="region of interest" description="Disordered" evidence="2">
    <location>
        <begin position="215"/>
        <end position="236"/>
    </location>
</feature>
<comment type="caution">
    <text evidence="6">The sequence shown here is derived from an EMBL/GenBank/DDBJ whole genome shotgun (WGS) entry which is preliminary data.</text>
</comment>
<dbReference type="InterPro" id="IPR045851">
    <property type="entry name" value="AMP-bd_C_sf"/>
</dbReference>
<dbReference type="Proteomes" id="UP001523369">
    <property type="component" value="Unassembled WGS sequence"/>
</dbReference>
<dbReference type="Pfam" id="PF13193">
    <property type="entry name" value="AMP-binding_C"/>
    <property type="match status" value="1"/>
</dbReference>
<dbReference type="EMBL" id="JAMYJR010000030">
    <property type="protein sequence ID" value="MCO8274287.1"/>
    <property type="molecule type" value="Genomic_DNA"/>
</dbReference>
<dbReference type="Gene3D" id="3.40.50.12780">
    <property type="entry name" value="N-terminal domain of ligase-like"/>
    <property type="match status" value="2"/>
</dbReference>
<dbReference type="Gene3D" id="3.30.300.30">
    <property type="match status" value="1"/>
</dbReference>
<evidence type="ECO:0000259" key="3">
    <source>
        <dbReference type="Pfam" id="PF00501"/>
    </source>
</evidence>
<comment type="similarity">
    <text evidence="1">Belongs to the ATP-dependent AMP-binding enzyme family.</text>
</comment>
<evidence type="ECO:0000259" key="4">
    <source>
        <dbReference type="Pfam" id="PF13193"/>
    </source>
</evidence>
<dbReference type="InterPro" id="IPR032387">
    <property type="entry name" value="ACAS_N"/>
</dbReference>
<dbReference type="PROSITE" id="PS00455">
    <property type="entry name" value="AMP_BINDING"/>
    <property type="match status" value="1"/>
</dbReference>
<dbReference type="InterPro" id="IPR020845">
    <property type="entry name" value="AMP-binding_CS"/>
</dbReference>
<sequence>MRFAEWLNDQGRARLTDVTDYRELHAWSVASPGDFWCAVAEFFDVEWASLPQEALADRRMPGAVWFPGGKLNFGRHLLRAGRDDQAAVILVAEDGEKTILTYAELRTQSGAVAGRLRALGVEPGDRVAAYLPNCIEGVVAFVATAMVGAVWAQTGLDYAPPSAAERMAQLAPKILIAGTGYHFNGKVHDRRAAAQELRTLLPSLQHTITVETAGVPASDSATTPPEPDVHSSSAPTKVPAALIPNVHPAPSPDAVAPPPVPDIHTASGGDVLAAASGPSVLLGAESEREGVVAPTVEALASSTWGEALGAPSVREAVAVGFDHPLWVLFTSGTTGKPKGIVHGHGGVLLEQLVSPGLHMDLGAGDTFFWYTTPNWMMWNAQVCGLLLGSTIVLYDGKPTFPGPDALWRVVSELGVSVFGTSPGYLEASQRAGLEPDIPSVRLVGVTGSVLPSTANEWFRANVSHTVQLGSMSGGTDICGIFVSSAPTAPVYDGEISAPALGAAVEVWDSAGQPVGDGTPGEMVITEPMPSMPLYFWDDRDGRKLRDTYFDVFPGVWRHGDLIERTEHGGFVILGRSDATINRHGVRLGSAEIYAAISDLPQVTDALLVGVEQPDGGYWMPLFVVPDGELEPDAVKRVIAERTSPRHVPDDVILVPGLPHTRTGKRLEVPVKRILQGADPERVIDRGAVDDAGALDTLIAAARAGRGQP</sequence>
<dbReference type="Pfam" id="PF00501">
    <property type="entry name" value="AMP-binding"/>
    <property type="match status" value="1"/>
</dbReference>
<evidence type="ECO:0000313" key="6">
    <source>
        <dbReference type="EMBL" id="MCO8274287.1"/>
    </source>
</evidence>
<dbReference type="InterPro" id="IPR000873">
    <property type="entry name" value="AMP-dep_synth/lig_dom"/>
</dbReference>
<evidence type="ECO:0000313" key="7">
    <source>
        <dbReference type="Proteomes" id="UP001523369"/>
    </source>
</evidence>
<dbReference type="SUPFAM" id="SSF56801">
    <property type="entry name" value="Acetyl-CoA synthetase-like"/>
    <property type="match status" value="1"/>
</dbReference>
<name>A0ABT1DTW4_9ACTN</name>
<evidence type="ECO:0000259" key="5">
    <source>
        <dbReference type="Pfam" id="PF16177"/>
    </source>
</evidence>
<gene>
    <name evidence="6" type="ORF">M1L60_27170</name>
</gene>
<feature type="domain" description="Acetyl-coenzyme A synthetase N-terminal" evidence="5">
    <location>
        <begin position="21"/>
        <end position="72"/>
    </location>
</feature>
<evidence type="ECO:0000256" key="2">
    <source>
        <dbReference type="SAM" id="MobiDB-lite"/>
    </source>
</evidence>
<accession>A0ABT1DTW4</accession>
<reference evidence="6 7" key="1">
    <citation type="submission" date="2022-06" db="EMBL/GenBank/DDBJ databases">
        <title>New Species of the Genus Actinoplanes, ActinopZanes ferrugineus.</title>
        <authorList>
            <person name="Ding P."/>
        </authorList>
    </citation>
    <scope>NUCLEOTIDE SEQUENCE [LARGE SCALE GENOMIC DNA]</scope>
    <source>
        <strain evidence="6 7">TRM88003</strain>
    </source>
</reference>
<feature type="domain" description="AMP-dependent synthetase/ligase" evidence="3">
    <location>
        <begin position="84"/>
        <end position="528"/>
    </location>
</feature>
<dbReference type="RefSeq" id="WP_253240363.1">
    <property type="nucleotide sequence ID" value="NZ_JAMYJR010000030.1"/>
</dbReference>
<protein>
    <submittedName>
        <fullName evidence="6">AMP-binding protein</fullName>
    </submittedName>
</protein>